<dbReference type="AlphaFoldDB" id="A0A7J3SN45"/>
<proteinExistence type="predicted"/>
<gene>
    <name evidence="1" type="ORF">ENW83_03830</name>
</gene>
<organism evidence="1">
    <name type="scientific">Fervidicoccus fontis</name>
    <dbReference type="NCBI Taxonomy" id="683846"/>
    <lineage>
        <taxon>Archaea</taxon>
        <taxon>Thermoproteota</taxon>
        <taxon>Thermoprotei</taxon>
        <taxon>Fervidicoccales</taxon>
        <taxon>Fervidicoccaceae</taxon>
        <taxon>Fervidicoccus</taxon>
    </lineage>
</organism>
<dbReference type="EMBL" id="DTLS01000108">
    <property type="protein sequence ID" value="HGZ60319.1"/>
    <property type="molecule type" value="Genomic_DNA"/>
</dbReference>
<comment type="caution">
    <text evidence="1">The sequence shown here is derived from an EMBL/GenBank/DDBJ whole genome shotgun (WGS) entry which is preliminary data.</text>
</comment>
<accession>A0A7J3SN45</accession>
<sequence>MINLLATLKEIEEKITAAIKNELSDLGVETEDIRYLPELKGCLVRINGKELIIPVSVSVSKTGSYSASYQLPELVFLPEYEIFYQGKHRIRASSPYYAAYAVLKRLGSKFPDLEAKKILSNVIPIEKEINTEKVVEIEYEKIAEKTNLLHKFVSSIKGPNIGLKPNDEQVIMRIIQREFDQVDVPVVVSSVSLENDKGVYHVESMADDIDYKASLPVKITKRENGNISVIACMVKPVKRVFGVKIFEVKLPDNEIITVETISEEKALKAAKEYWRAQKGSAKFSSENSFEIVGAKEYEEKDFSEDYLLNPWATILVEQKPVFLYEP</sequence>
<name>A0A7J3SN45_9CREN</name>
<evidence type="ECO:0000313" key="1">
    <source>
        <dbReference type="EMBL" id="HGZ60319.1"/>
    </source>
</evidence>
<reference evidence="1" key="1">
    <citation type="journal article" date="2020" name="mSystems">
        <title>Genome- and Community-Level Interaction Insights into Carbon Utilization and Element Cycling Functions of Hydrothermarchaeota in Hydrothermal Sediment.</title>
        <authorList>
            <person name="Zhou Z."/>
            <person name="Liu Y."/>
            <person name="Xu W."/>
            <person name="Pan J."/>
            <person name="Luo Z.H."/>
            <person name="Li M."/>
        </authorList>
    </citation>
    <scope>NUCLEOTIDE SEQUENCE [LARGE SCALE GENOMIC DNA]</scope>
    <source>
        <strain evidence="1">SpSt-885</strain>
    </source>
</reference>
<protein>
    <submittedName>
        <fullName evidence="1">Uncharacterized protein</fullName>
    </submittedName>
</protein>